<evidence type="ECO:0000256" key="6">
    <source>
        <dbReference type="ARBA" id="ARBA00022527"/>
    </source>
</evidence>
<keyword evidence="17 23" id="KW-0472">Membrane</keyword>
<evidence type="ECO:0000256" key="1">
    <source>
        <dbReference type="ARBA" id="ARBA00004162"/>
    </source>
</evidence>
<dbReference type="FunFam" id="3.80.10.10:FF:000288">
    <property type="entry name" value="LRR receptor-like serine/threonine-protein kinase EFR"/>
    <property type="match status" value="1"/>
</dbReference>
<evidence type="ECO:0000256" key="15">
    <source>
        <dbReference type="ARBA" id="ARBA00022840"/>
    </source>
</evidence>
<dbReference type="Pfam" id="PF08263">
    <property type="entry name" value="LRRNT_2"/>
    <property type="match status" value="1"/>
</dbReference>
<comment type="subcellular location">
    <subcellularLocation>
        <location evidence="1">Cell membrane</location>
        <topology evidence="1">Single-pass membrane protein</topology>
    </subcellularLocation>
    <subcellularLocation>
        <location evidence="2">Membrane</location>
        <topology evidence="2">Single-pass type I membrane protein</topology>
    </subcellularLocation>
</comment>
<dbReference type="FunFam" id="3.80.10.10:FF:000233">
    <property type="entry name" value="Leucine-rich repeat receptor-like protein kinase TDR"/>
    <property type="match status" value="1"/>
</dbReference>
<dbReference type="InterPro" id="IPR008271">
    <property type="entry name" value="Ser/Thr_kinase_AS"/>
</dbReference>
<evidence type="ECO:0000256" key="23">
    <source>
        <dbReference type="SAM" id="Phobius"/>
    </source>
</evidence>
<feature type="chain" id="PRO_5041953277" description="non-specific serine/threonine protein kinase" evidence="24">
    <location>
        <begin position="34"/>
        <end position="1048"/>
    </location>
</feature>
<keyword evidence="11 24" id="KW-0732">Signal</keyword>
<dbReference type="Pfam" id="PF00560">
    <property type="entry name" value="LRR_1"/>
    <property type="match status" value="4"/>
</dbReference>
<evidence type="ECO:0000256" key="10">
    <source>
        <dbReference type="ARBA" id="ARBA00022692"/>
    </source>
</evidence>
<dbReference type="SUPFAM" id="SSF56112">
    <property type="entry name" value="Protein kinase-like (PK-like)"/>
    <property type="match status" value="1"/>
</dbReference>
<dbReference type="SUPFAM" id="SSF52058">
    <property type="entry name" value="L domain-like"/>
    <property type="match status" value="2"/>
</dbReference>
<evidence type="ECO:0000256" key="8">
    <source>
        <dbReference type="ARBA" id="ARBA00022614"/>
    </source>
</evidence>
<dbReference type="Pfam" id="PF00069">
    <property type="entry name" value="Pkinase"/>
    <property type="match status" value="1"/>
</dbReference>
<comment type="caution">
    <text evidence="26">The sequence shown here is derived from an EMBL/GenBank/DDBJ whole genome shotgun (WGS) entry which is preliminary data.</text>
</comment>
<evidence type="ECO:0000256" key="2">
    <source>
        <dbReference type="ARBA" id="ARBA00004479"/>
    </source>
</evidence>
<dbReference type="Proteomes" id="UP001164929">
    <property type="component" value="Chromosome 16"/>
</dbReference>
<feature type="signal peptide" evidence="24">
    <location>
        <begin position="1"/>
        <end position="33"/>
    </location>
</feature>
<keyword evidence="14 26" id="KW-0418">Kinase</keyword>
<accession>A0AAD6LKX3</accession>
<evidence type="ECO:0000256" key="3">
    <source>
        <dbReference type="ARBA" id="ARBA00008684"/>
    </source>
</evidence>
<dbReference type="InterPro" id="IPR032675">
    <property type="entry name" value="LRR_dom_sf"/>
</dbReference>
<dbReference type="Gene3D" id="3.30.200.20">
    <property type="entry name" value="Phosphorylase Kinase, domain 1"/>
    <property type="match status" value="1"/>
</dbReference>
<dbReference type="InterPro" id="IPR055414">
    <property type="entry name" value="LRR_R13L4/SHOC2-like"/>
</dbReference>
<feature type="domain" description="Protein kinase" evidence="25">
    <location>
        <begin position="711"/>
        <end position="1033"/>
    </location>
</feature>
<dbReference type="Gene3D" id="1.10.510.10">
    <property type="entry name" value="Transferase(Phosphotransferase) domain 1"/>
    <property type="match status" value="1"/>
</dbReference>
<evidence type="ECO:0000256" key="12">
    <source>
        <dbReference type="ARBA" id="ARBA00022737"/>
    </source>
</evidence>
<dbReference type="InterPro" id="IPR051809">
    <property type="entry name" value="Plant_receptor-like_S/T_kinase"/>
</dbReference>
<protein>
    <recommendedName>
        <fullName evidence="4">non-specific serine/threonine protein kinase</fullName>
        <ecNumber evidence="4">2.7.11.1</ecNumber>
    </recommendedName>
</protein>
<dbReference type="PROSITE" id="PS50011">
    <property type="entry name" value="PROTEIN_KINASE_DOM"/>
    <property type="match status" value="1"/>
</dbReference>
<keyword evidence="9" id="KW-0808">Transferase</keyword>
<dbReference type="GO" id="GO:0004674">
    <property type="term" value="F:protein serine/threonine kinase activity"/>
    <property type="evidence" value="ECO:0007669"/>
    <property type="project" value="UniProtKB-KW"/>
</dbReference>
<name>A0AAD6LKX3_9ROSI</name>
<keyword evidence="27" id="KW-1185">Reference proteome</keyword>
<keyword evidence="6" id="KW-0723">Serine/threonine-protein kinase</keyword>
<dbReference type="InterPro" id="IPR017441">
    <property type="entry name" value="Protein_kinase_ATP_BS"/>
</dbReference>
<evidence type="ECO:0000256" key="21">
    <source>
        <dbReference type="ARBA" id="ARBA00048679"/>
    </source>
</evidence>
<comment type="catalytic activity">
    <reaction evidence="20">
        <text>L-threonyl-[protein] + ATP = O-phospho-L-threonyl-[protein] + ADP + H(+)</text>
        <dbReference type="Rhea" id="RHEA:46608"/>
        <dbReference type="Rhea" id="RHEA-COMP:11060"/>
        <dbReference type="Rhea" id="RHEA-COMP:11605"/>
        <dbReference type="ChEBI" id="CHEBI:15378"/>
        <dbReference type="ChEBI" id="CHEBI:30013"/>
        <dbReference type="ChEBI" id="CHEBI:30616"/>
        <dbReference type="ChEBI" id="CHEBI:61977"/>
        <dbReference type="ChEBI" id="CHEBI:456216"/>
        <dbReference type="EC" id="2.7.11.1"/>
    </reaction>
</comment>
<keyword evidence="13 22" id="KW-0547">Nucleotide-binding</keyword>
<sequence length="1048" mass="114299">MKHSCLNSKMALCNLFHGILLLCMSFSSETAIAATFSNVSDRLALLDFRGLITKDPHKIMSSWNDSIHFCNWIGVSCSSSNGRVVTLNLESQSLVGSIPPSVGNLTYLTGINLRNNSFHGELPEELGRLSRLQHINVTFNSFGGKIPANLTYCTELTVFSVAVNKLTGEIPHQLSSLTKLVILDFGGNQFTGSIPSWIGNFSSLFALSLPLNNLRGSIPNELGQLTGLGYFQVYGNYLFGTIPTSIFNISSIYYFSVAQNRLHGQFPPNLGVTLPALEIFSGGANYFTGHIPVSLSNASALQILDFSRNGLTGNIPKNLGSLTSLVRLYFDLNNLGNGEVDGLNFLSSLANCTNLEVLGLSENNFGGELHNSIGNLSTQLKILTLGSNLIHGNIPAEIENLVNLSLLGLEGNYLTANVPDLIGKLKKLEGLHLNVNRFSGSIPSALGNLTRLTRLFLEENRFEGNIPSSLGNCTSLQNLNLSSNNLNGTIPEEVLGLSSLSISLVMSNNSLTGSLSLKVGNLHNLMELDISGNKLSGTIPSTLGTCISLERLHLEGNKFEGPIPESLETLRGLEELDLSENNLTGRVPQFLGRFSGLRHLNLSHNNLEGEVSRDGIFANASAFSVVGNDKLCGGIRELHLPLCSRKKPREPPSFKVVIPATIAAVFISVLLCSLSIFCIRRKLQRNSNKPPPEEQQVGISYSELIKSTNGFAAENLIGSGSFGSVYKGILSGEGRIVAIKIMNLLQKGGSKSFIDECNALRSIRHRNLLKIITACSTVDHQGNDFKGLVFEFMSNGNLDQWLHPTTEQQYRTKKLSFTQRLNIAVDVASALDYLHNHCETTIVHCDLKPSNVLLDDDMTAHVGDFGLAKFLSEASKNPSITQTISAALKGSIGYIPPEYGMRGEVSVLGDIYSYGILLLEMFTAKRPTDDMFEGDLNIHKFADMAFPGNVMAIVDPSMLAEEEIYENEINEHGIEERAIIHDNDFQVNRTSNIEECLVSLMEIGLSCSNKSPGKRMAMNIVVNKLQVIRDSFFRSINRLGKNVAVDFK</sequence>
<proteinExistence type="inferred from homology"/>
<dbReference type="InterPro" id="IPR011009">
    <property type="entry name" value="Kinase-like_dom_sf"/>
</dbReference>
<evidence type="ECO:0000256" key="13">
    <source>
        <dbReference type="ARBA" id="ARBA00022741"/>
    </source>
</evidence>
<keyword evidence="12" id="KW-0677">Repeat</keyword>
<reference evidence="26 27" key="1">
    <citation type="journal article" date="2023" name="Mol. Ecol. Resour.">
        <title>Chromosome-level genome assembly of a triploid poplar Populus alba 'Berolinensis'.</title>
        <authorList>
            <person name="Chen S."/>
            <person name="Yu Y."/>
            <person name="Wang X."/>
            <person name="Wang S."/>
            <person name="Zhang T."/>
            <person name="Zhou Y."/>
            <person name="He R."/>
            <person name="Meng N."/>
            <person name="Wang Y."/>
            <person name="Liu W."/>
            <person name="Liu Z."/>
            <person name="Liu J."/>
            <person name="Guo Q."/>
            <person name="Huang H."/>
            <person name="Sederoff R.R."/>
            <person name="Wang G."/>
            <person name="Qu G."/>
            <person name="Chen S."/>
        </authorList>
    </citation>
    <scope>NUCLEOTIDE SEQUENCE [LARGE SCALE GENOMIC DNA]</scope>
    <source>
        <strain evidence="26">SC-2020</strain>
    </source>
</reference>
<dbReference type="AlphaFoldDB" id="A0AAD6LKX3"/>
<keyword evidence="15 22" id="KW-0067">ATP-binding</keyword>
<evidence type="ECO:0000256" key="20">
    <source>
        <dbReference type="ARBA" id="ARBA00047899"/>
    </source>
</evidence>
<dbReference type="FunFam" id="3.30.200.20:FF:000432">
    <property type="entry name" value="LRR receptor-like serine/threonine-protein kinase EFR"/>
    <property type="match status" value="1"/>
</dbReference>
<dbReference type="SMART" id="SM00369">
    <property type="entry name" value="LRR_TYP"/>
    <property type="match status" value="8"/>
</dbReference>
<keyword evidence="10 23" id="KW-0812">Transmembrane</keyword>
<evidence type="ECO:0000313" key="26">
    <source>
        <dbReference type="EMBL" id="KAJ6968866.1"/>
    </source>
</evidence>
<dbReference type="InterPro" id="IPR001611">
    <property type="entry name" value="Leu-rich_rpt"/>
</dbReference>
<dbReference type="InterPro" id="IPR013210">
    <property type="entry name" value="LRR_N_plant-typ"/>
</dbReference>
<comment type="similarity">
    <text evidence="3">Belongs to the protein kinase superfamily. Ser/Thr protein kinase family.</text>
</comment>
<dbReference type="PRINTS" id="PR00019">
    <property type="entry name" value="LEURICHRPT"/>
</dbReference>
<dbReference type="InterPro" id="IPR003591">
    <property type="entry name" value="Leu-rich_rpt_typical-subtyp"/>
</dbReference>
<evidence type="ECO:0000259" key="25">
    <source>
        <dbReference type="PROSITE" id="PS50011"/>
    </source>
</evidence>
<feature type="binding site" evidence="22">
    <location>
        <position position="740"/>
    </location>
    <ligand>
        <name>ATP</name>
        <dbReference type="ChEBI" id="CHEBI:30616"/>
    </ligand>
</feature>
<keyword evidence="8" id="KW-0433">Leucine-rich repeat</keyword>
<evidence type="ECO:0000256" key="4">
    <source>
        <dbReference type="ARBA" id="ARBA00012513"/>
    </source>
</evidence>
<dbReference type="EC" id="2.7.11.1" evidence="4"/>
<evidence type="ECO:0000313" key="27">
    <source>
        <dbReference type="Proteomes" id="UP001164929"/>
    </source>
</evidence>
<dbReference type="Gene3D" id="3.80.10.10">
    <property type="entry name" value="Ribonuclease Inhibitor"/>
    <property type="match status" value="4"/>
</dbReference>
<keyword evidence="7" id="KW-0597">Phosphoprotein</keyword>
<evidence type="ECO:0000256" key="24">
    <source>
        <dbReference type="SAM" id="SignalP"/>
    </source>
</evidence>
<evidence type="ECO:0000256" key="19">
    <source>
        <dbReference type="ARBA" id="ARBA00023180"/>
    </source>
</evidence>
<gene>
    <name evidence="26" type="ORF">NC653_036748</name>
</gene>
<feature type="transmembrane region" description="Helical" evidence="23">
    <location>
        <begin position="656"/>
        <end position="679"/>
    </location>
</feature>
<evidence type="ECO:0000256" key="18">
    <source>
        <dbReference type="ARBA" id="ARBA00023170"/>
    </source>
</evidence>
<comment type="catalytic activity">
    <reaction evidence="21">
        <text>L-seryl-[protein] + ATP = O-phospho-L-seryl-[protein] + ADP + H(+)</text>
        <dbReference type="Rhea" id="RHEA:17989"/>
        <dbReference type="Rhea" id="RHEA-COMP:9863"/>
        <dbReference type="Rhea" id="RHEA-COMP:11604"/>
        <dbReference type="ChEBI" id="CHEBI:15378"/>
        <dbReference type="ChEBI" id="CHEBI:29999"/>
        <dbReference type="ChEBI" id="CHEBI:30616"/>
        <dbReference type="ChEBI" id="CHEBI:83421"/>
        <dbReference type="ChEBI" id="CHEBI:456216"/>
        <dbReference type="EC" id="2.7.11.1"/>
    </reaction>
</comment>
<dbReference type="FunFam" id="1.10.510.10:FF:000358">
    <property type="entry name" value="Putative leucine-rich repeat receptor-like serine/threonine-protein kinase"/>
    <property type="match status" value="1"/>
</dbReference>
<dbReference type="EMBL" id="JAQIZT010000016">
    <property type="protein sequence ID" value="KAJ6968866.1"/>
    <property type="molecule type" value="Genomic_DNA"/>
</dbReference>
<evidence type="ECO:0000256" key="22">
    <source>
        <dbReference type="PROSITE-ProRule" id="PRU10141"/>
    </source>
</evidence>
<evidence type="ECO:0000256" key="11">
    <source>
        <dbReference type="ARBA" id="ARBA00022729"/>
    </source>
</evidence>
<keyword evidence="19" id="KW-0325">Glycoprotein</keyword>
<keyword evidence="5" id="KW-1003">Cell membrane</keyword>
<dbReference type="SMART" id="SM00220">
    <property type="entry name" value="S_TKc"/>
    <property type="match status" value="1"/>
</dbReference>
<evidence type="ECO:0000256" key="16">
    <source>
        <dbReference type="ARBA" id="ARBA00022989"/>
    </source>
</evidence>
<evidence type="ECO:0000256" key="7">
    <source>
        <dbReference type="ARBA" id="ARBA00022553"/>
    </source>
</evidence>
<dbReference type="InterPro" id="IPR000719">
    <property type="entry name" value="Prot_kinase_dom"/>
</dbReference>
<evidence type="ECO:0000256" key="5">
    <source>
        <dbReference type="ARBA" id="ARBA00022475"/>
    </source>
</evidence>
<dbReference type="Pfam" id="PF23598">
    <property type="entry name" value="LRR_14"/>
    <property type="match status" value="1"/>
</dbReference>
<evidence type="ECO:0000256" key="9">
    <source>
        <dbReference type="ARBA" id="ARBA00022679"/>
    </source>
</evidence>
<organism evidence="26 27">
    <name type="scientific">Populus alba x Populus x berolinensis</name>
    <dbReference type="NCBI Taxonomy" id="444605"/>
    <lineage>
        <taxon>Eukaryota</taxon>
        <taxon>Viridiplantae</taxon>
        <taxon>Streptophyta</taxon>
        <taxon>Embryophyta</taxon>
        <taxon>Tracheophyta</taxon>
        <taxon>Spermatophyta</taxon>
        <taxon>Magnoliopsida</taxon>
        <taxon>eudicotyledons</taxon>
        <taxon>Gunneridae</taxon>
        <taxon>Pentapetalae</taxon>
        <taxon>rosids</taxon>
        <taxon>fabids</taxon>
        <taxon>Malpighiales</taxon>
        <taxon>Salicaceae</taxon>
        <taxon>Saliceae</taxon>
        <taxon>Populus</taxon>
    </lineage>
</organism>
<dbReference type="PANTHER" id="PTHR27008:SF499">
    <property type="entry name" value="OS06G0581500 PROTEIN"/>
    <property type="match status" value="1"/>
</dbReference>
<dbReference type="PROSITE" id="PS00107">
    <property type="entry name" value="PROTEIN_KINASE_ATP"/>
    <property type="match status" value="1"/>
</dbReference>
<dbReference type="GO" id="GO:0005524">
    <property type="term" value="F:ATP binding"/>
    <property type="evidence" value="ECO:0007669"/>
    <property type="project" value="UniProtKB-UniRule"/>
</dbReference>
<dbReference type="PROSITE" id="PS00108">
    <property type="entry name" value="PROTEIN_KINASE_ST"/>
    <property type="match status" value="1"/>
</dbReference>
<keyword evidence="16 23" id="KW-1133">Transmembrane helix</keyword>
<dbReference type="GO" id="GO:0005886">
    <property type="term" value="C:plasma membrane"/>
    <property type="evidence" value="ECO:0007669"/>
    <property type="project" value="UniProtKB-SubCell"/>
</dbReference>
<dbReference type="GO" id="GO:0009791">
    <property type="term" value="P:post-embryonic development"/>
    <property type="evidence" value="ECO:0007669"/>
    <property type="project" value="UniProtKB-ARBA"/>
</dbReference>
<evidence type="ECO:0000256" key="14">
    <source>
        <dbReference type="ARBA" id="ARBA00022777"/>
    </source>
</evidence>
<dbReference type="PANTHER" id="PTHR27008">
    <property type="entry name" value="OS04G0122200 PROTEIN"/>
    <property type="match status" value="1"/>
</dbReference>
<evidence type="ECO:0000256" key="17">
    <source>
        <dbReference type="ARBA" id="ARBA00023136"/>
    </source>
</evidence>
<keyword evidence="18 26" id="KW-0675">Receptor</keyword>